<protein>
    <submittedName>
        <fullName evidence="2">Uncharacterized protein</fullName>
    </submittedName>
</protein>
<dbReference type="SUPFAM" id="SSF82704">
    <property type="entry name" value="AlbA-like"/>
    <property type="match status" value="1"/>
</dbReference>
<keyword evidence="3" id="KW-1185">Reference proteome</keyword>
<dbReference type="AlphaFoldDB" id="A0A8H7R3X9"/>
<name>A0A8H7R3X9_9FUNG</name>
<feature type="compositionally biased region" description="Polar residues" evidence="1">
    <location>
        <begin position="52"/>
        <end position="64"/>
    </location>
</feature>
<sequence length="232" mass="26351">MLNPLAHDFTPISAFPPEPSQIKNPSPKRKEEQSHQTKKKQTNSTKPKTKSQPKVETSMETASTLKGKKKDSQANLKKPQHRDSKNKNRNNKATQGLPNNNNSSTTITTTPSDIFAKESKFITIEAAIDPIRRIDEAAHVNSLQKRRQSTNSDKYQFEHGYERYIDWIDRSLRLFDTVTLVGMDNAVVDVISLVTILQDRKLGVHDDVETFSMDNGNNRITACIQVKLHSFY</sequence>
<dbReference type="EMBL" id="JAEPRC010000209">
    <property type="protein sequence ID" value="KAG2204017.1"/>
    <property type="molecule type" value="Genomic_DNA"/>
</dbReference>
<accession>A0A8H7R3X9</accession>
<proteinExistence type="predicted"/>
<evidence type="ECO:0000313" key="3">
    <source>
        <dbReference type="Proteomes" id="UP000650833"/>
    </source>
</evidence>
<comment type="caution">
    <text evidence="2">The sequence shown here is derived from an EMBL/GenBank/DDBJ whole genome shotgun (WGS) entry which is preliminary data.</text>
</comment>
<dbReference type="OrthoDB" id="2269081at2759"/>
<evidence type="ECO:0000256" key="1">
    <source>
        <dbReference type="SAM" id="MobiDB-lite"/>
    </source>
</evidence>
<dbReference type="Proteomes" id="UP000650833">
    <property type="component" value="Unassembled WGS sequence"/>
</dbReference>
<feature type="compositionally biased region" description="Low complexity" evidence="1">
    <location>
        <begin position="98"/>
        <end position="109"/>
    </location>
</feature>
<organism evidence="2 3">
    <name type="scientific">Mucor plumbeus</name>
    <dbReference type="NCBI Taxonomy" id="97098"/>
    <lineage>
        <taxon>Eukaryota</taxon>
        <taxon>Fungi</taxon>
        <taxon>Fungi incertae sedis</taxon>
        <taxon>Mucoromycota</taxon>
        <taxon>Mucoromycotina</taxon>
        <taxon>Mucoromycetes</taxon>
        <taxon>Mucorales</taxon>
        <taxon>Mucorineae</taxon>
        <taxon>Mucoraceae</taxon>
        <taxon>Mucor</taxon>
    </lineage>
</organism>
<dbReference type="InterPro" id="IPR036882">
    <property type="entry name" value="Alba-like_dom_sf"/>
</dbReference>
<feature type="region of interest" description="Disordered" evidence="1">
    <location>
        <begin position="1"/>
        <end position="109"/>
    </location>
</feature>
<gene>
    <name evidence="2" type="ORF">INT46_003319</name>
</gene>
<evidence type="ECO:0000313" key="2">
    <source>
        <dbReference type="EMBL" id="KAG2204017.1"/>
    </source>
</evidence>
<dbReference type="GO" id="GO:0003676">
    <property type="term" value="F:nucleic acid binding"/>
    <property type="evidence" value="ECO:0007669"/>
    <property type="project" value="InterPro"/>
</dbReference>
<reference evidence="2" key="1">
    <citation type="submission" date="2020-12" db="EMBL/GenBank/DDBJ databases">
        <title>Metabolic potential, ecology and presence of endohyphal bacteria is reflected in genomic diversity of Mucoromycotina.</title>
        <authorList>
            <person name="Muszewska A."/>
            <person name="Okrasinska A."/>
            <person name="Steczkiewicz K."/>
            <person name="Drgas O."/>
            <person name="Orlowska M."/>
            <person name="Perlinska-Lenart U."/>
            <person name="Aleksandrzak-Piekarczyk T."/>
            <person name="Szatraj K."/>
            <person name="Zielenkiewicz U."/>
            <person name="Pilsyk S."/>
            <person name="Malc E."/>
            <person name="Mieczkowski P."/>
            <person name="Kruszewska J.S."/>
            <person name="Biernat P."/>
            <person name="Pawlowska J."/>
        </authorList>
    </citation>
    <scope>NUCLEOTIDE SEQUENCE</scope>
    <source>
        <strain evidence="2">CBS 226.32</strain>
    </source>
</reference>
<feature type="compositionally biased region" description="Basic residues" evidence="1">
    <location>
        <begin position="36"/>
        <end position="51"/>
    </location>
</feature>